<keyword evidence="4 9" id="KW-0808">Transferase</keyword>
<evidence type="ECO:0000256" key="6">
    <source>
        <dbReference type="ARBA" id="ARBA00023141"/>
    </source>
</evidence>
<feature type="binding site" evidence="9">
    <location>
        <position position="81"/>
    </location>
    <ligand>
        <name>5-phospho-alpha-D-ribose 1-diphosphate</name>
        <dbReference type="ChEBI" id="CHEBI:58017"/>
    </ligand>
</feature>
<dbReference type="SUPFAM" id="SSF52418">
    <property type="entry name" value="Nucleoside phosphorylase/phosphoribosyltransferase catalytic domain"/>
    <property type="match status" value="1"/>
</dbReference>
<dbReference type="GO" id="GO:0004048">
    <property type="term" value="F:anthranilate phosphoribosyltransferase activity"/>
    <property type="evidence" value="ECO:0007669"/>
    <property type="project" value="UniProtKB-UniRule"/>
</dbReference>
<dbReference type="STRING" id="1120976.SAMN03080606_02958"/>
<comment type="cofactor">
    <cofactor evidence="9">
        <name>Mg(2+)</name>
        <dbReference type="ChEBI" id="CHEBI:18420"/>
    </cofactor>
    <text evidence="9">Binds 2 magnesium ions per monomer.</text>
</comment>
<feature type="binding site" evidence="9">
    <location>
        <begin position="84"/>
        <end position="85"/>
    </location>
    <ligand>
        <name>5-phospho-alpha-D-ribose 1-diphosphate</name>
        <dbReference type="ChEBI" id="CHEBI:58017"/>
    </ligand>
</feature>
<keyword evidence="5 9" id="KW-0822">Tryptophan biosynthesis</keyword>
<evidence type="ECO:0000256" key="9">
    <source>
        <dbReference type="HAMAP-Rule" id="MF_00211"/>
    </source>
</evidence>
<feature type="binding site" evidence="9">
    <location>
        <begin position="109"/>
        <end position="117"/>
    </location>
    <ligand>
        <name>5-phospho-alpha-D-ribose 1-diphosphate</name>
        <dbReference type="ChEBI" id="CHEBI:58017"/>
    </ligand>
</feature>
<dbReference type="PANTHER" id="PTHR43285:SF2">
    <property type="entry name" value="ANTHRANILATE PHOSPHORIBOSYLTRANSFERASE"/>
    <property type="match status" value="1"/>
</dbReference>
<evidence type="ECO:0000256" key="3">
    <source>
        <dbReference type="ARBA" id="ARBA00022676"/>
    </source>
</evidence>
<dbReference type="GO" id="GO:0000162">
    <property type="term" value="P:L-tryptophan biosynthetic process"/>
    <property type="evidence" value="ECO:0007669"/>
    <property type="project" value="UniProtKB-UniRule"/>
</dbReference>
<feature type="binding site" evidence="9">
    <location>
        <position position="226"/>
    </location>
    <ligand>
        <name>Mg(2+)</name>
        <dbReference type="ChEBI" id="CHEBI:18420"/>
        <label>2</label>
    </ligand>
</feature>
<comment type="similarity">
    <text evidence="9">Belongs to the anthranilate phosphoribosyltransferase family.</text>
</comment>
<dbReference type="Proteomes" id="UP000198636">
    <property type="component" value="Unassembled WGS sequence"/>
</dbReference>
<evidence type="ECO:0000256" key="5">
    <source>
        <dbReference type="ARBA" id="ARBA00022822"/>
    </source>
</evidence>
<proteinExistence type="inferred from homology"/>
<feature type="binding site" evidence="9">
    <location>
        <position position="227"/>
    </location>
    <ligand>
        <name>Mg(2+)</name>
        <dbReference type="ChEBI" id="CHEBI:18420"/>
        <label>1</label>
    </ligand>
</feature>
<dbReference type="InterPro" id="IPR000312">
    <property type="entry name" value="Glycosyl_Trfase_fam3"/>
</dbReference>
<comment type="subunit">
    <text evidence="9">Homodimer.</text>
</comment>
<comment type="catalytic activity">
    <reaction evidence="7 9">
        <text>N-(5-phospho-beta-D-ribosyl)anthranilate + diphosphate = 5-phospho-alpha-D-ribose 1-diphosphate + anthranilate</text>
        <dbReference type="Rhea" id="RHEA:11768"/>
        <dbReference type="ChEBI" id="CHEBI:16567"/>
        <dbReference type="ChEBI" id="CHEBI:18277"/>
        <dbReference type="ChEBI" id="CHEBI:33019"/>
        <dbReference type="ChEBI" id="CHEBI:58017"/>
        <dbReference type="EC" id="2.4.2.18"/>
    </reaction>
</comment>
<feature type="binding site" evidence="9">
    <location>
        <position position="167"/>
    </location>
    <ligand>
        <name>anthranilate</name>
        <dbReference type="ChEBI" id="CHEBI:16567"/>
        <label>2</label>
    </ligand>
</feature>
<keyword evidence="9" id="KW-0479">Metal-binding</keyword>
<comment type="caution">
    <text evidence="9">Lacks conserved residue(s) required for the propagation of feature annotation.</text>
</comment>
<gene>
    <name evidence="9" type="primary">trpD</name>
    <name evidence="12" type="ORF">SAMN03080606_02958</name>
</gene>
<protein>
    <recommendedName>
        <fullName evidence="9">Anthranilate phosphoribosyltransferase</fullName>
        <ecNumber evidence="9">2.4.2.18</ecNumber>
    </recommendedName>
</protein>
<dbReference type="HAMAP" id="MF_00211">
    <property type="entry name" value="TrpD"/>
    <property type="match status" value="1"/>
</dbReference>
<evidence type="ECO:0000313" key="12">
    <source>
        <dbReference type="EMBL" id="SCY90388.1"/>
    </source>
</evidence>
<feature type="binding site" evidence="9">
    <location>
        <position position="93"/>
    </location>
    <ligand>
        <name>Mg(2+)</name>
        <dbReference type="ChEBI" id="CHEBI:18420"/>
        <label>1</label>
    </ligand>
</feature>
<dbReference type="SUPFAM" id="SSF47648">
    <property type="entry name" value="Nucleoside phosphorylase/phosphoribosyltransferase N-terminal domain"/>
    <property type="match status" value="1"/>
</dbReference>
<comment type="pathway">
    <text evidence="1 9">Amino-acid biosynthesis; L-tryptophan biosynthesis; L-tryptophan from chorismate: step 2/5.</text>
</comment>
<dbReference type="NCBIfam" id="TIGR01245">
    <property type="entry name" value="trpD"/>
    <property type="match status" value="1"/>
</dbReference>
<accession>A0A1G5JRM3</accession>
<keyword evidence="6 9" id="KW-0057">Aromatic amino acid biosynthesis</keyword>
<evidence type="ECO:0000256" key="1">
    <source>
        <dbReference type="ARBA" id="ARBA00004907"/>
    </source>
</evidence>
<dbReference type="InterPro" id="IPR017459">
    <property type="entry name" value="Glycosyl_Trfase_fam3_N_dom"/>
</dbReference>
<feature type="binding site" evidence="9">
    <location>
        <position position="121"/>
    </location>
    <ligand>
        <name>5-phospho-alpha-D-ribose 1-diphosphate</name>
        <dbReference type="ChEBI" id="CHEBI:58017"/>
    </ligand>
</feature>
<name>A0A1G5JRM3_9FIRM</name>
<dbReference type="UniPathway" id="UPA00035">
    <property type="reaction ID" value="UER00041"/>
</dbReference>
<reference evidence="12 13" key="1">
    <citation type="submission" date="2016-10" db="EMBL/GenBank/DDBJ databases">
        <authorList>
            <person name="de Groot N.N."/>
        </authorList>
    </citation>
    <scope>NUCLEOTIDE SEQUENCE [LARGE SCALE GENOMIC DNA]</scope>
    <source>
        <strain evidence="12 13">DSM 18978</strain>
    </source>
</reference>
<evidence type="ECO:0000259" key="11">
    <source>
        <dbReference type="Pfam" id="PF02885"/>
    </source>
</evidence>
<evidence type="ECO:0000256" key="8">
    <source>
        <dbReference type="ARBA" id="ARBA00061188"/>
    </source>
</evidence>
<feature type="binding site" evidence="9">
    <location>
        <position position="227"/>
    </location>
    <ligand>
        <name>Mg(2+)</name>
        <dbReference type="ChEBI" id="CHEBI:18420"/>
        <label>2</label>
    </ligand>
</feature>
<feature type="binding site" evidence="9">
    <location>
        <begin position="91"/>
        <end position="94"/>
    </location>
    <ligand>
        <name>5-phospho-alpha-D-ribose 1-diphosphate</name>
        <dbReference type="ChEBI" id="CHEBI:58017"/>
    </ligand>
</feature>
<dbReference type="PANTHER" id="PTHR43285">
    <property type="entry name" value="ANTHRANILATE PHOSPHORIBOSYLTRANSFERASE"/>
    <property type="match status" value="1"/>
</dbReference>
<sequence>MFIEKAIKKLSVKENLSDECAYGAMNEIMEGIATPVEIAAFLTALRLKGETTEEIYSCSRVLREKCLRVKCREENIVDTCGTGGDGGNTFNISTAAMFIAAGAGVKVAKHGNRSITSKSGAADVLEGLGAEIYTPPEVVERCIEEVGVGFMFAPMYHSSMKHAMSVRRELGFRTIFNVLGPLTNPAASKRQLLGVFDKNLVLKMAEVLNRLGTKHAMVVHGFDGLDEITLTGNTYVAEVMDGDITEYTIKPEDFGLTPCLPYDIKGGGPEENARIIKGILSGEEGAKADIAKLNAGAAIYVGGGAKSLKEGIEKAKESVKERRALAVLNNFIEKTKVV</sequence>
<evidence type="ECO:0000259" key="10">
    <source>
        <dbReference type="Pfam" id="PF00591"/>
    </source>
</evidence>
<evidence type="ECO:0000256" key="7">
    <source>
        <dbReference type="ARBA" id="ARBA00052328"/>
    </source>
</evidence>
<organism evidence="12 13">
    <name type="scientific">Alkaliphilus peptidifermentans DSM 18978</name>
    <dbReference type="NCBI Taxonomy" id="1120976"/>
    <lineage>
        <taxon>Bacteria</taxon>
        <taxon>Bacillati</taxon>
        <taxon>Bacillota</taxon>
        <taxon>Clostridia</taxon>
        <taxon>Peptostreptococcales</taxon>
        <taxon>Natronincolaceae</taxon>
        <taxon>Alkaliphilus</taxon>
    </lineage>
</organism>
<dbReference type="InterPro" id="IPR005940">
    <property type="entry name" value="Anthranilate_Pribosyl_Tfrase"/>
</dbReference>
<dbReference type="GO" id="GO:0005829">
    <property type="term" value="C:cytosol"/>
    <property type="evidence" value="ECO:0007669"/>
    <property type="project" value="TreeGrafter"/>
</dbReference>
<dbReference type="RefSeq" id="WP_091545173.1">
    <property type="nucleotide sequence ID" value="NZ_FMUS01000021.1"/>
</dbReference>
<dbReference type="EMBL" id="FMUS01000021">
    <property type="protein sequence ID" value="SCY90388.1"/>
    <property type="molecule type" value="Genomic_DNA"/>
</dbReference>
<dbReference type="Pfam" id="PF02885">
    <property type="entry name" value="Glycos_trans_3N"/>
    <property type="match status" value="1"/>
</dbReference>
<evidence type="ECO:0000256" key="2">
    <source>
        <dbReference type="ARBA" id="ARBA00022605"/>
    </source>
</evidence>
<feature type="binding site" evidence="9">
    <location>
        <position position="112"/>
    </location>
    <ligand>
        <name>anthranilate</name>
        <dbReference type="ChEBI" id="CHEBI:16567"/>
        <label>1</label>
    </ligand>
</feature>
<feature type="binding site" evidence="9">
    <location>
        <position position="81"/>
    </location>
    <ligand>
        <name>anthranilate</name>
        <dbReference type="ChEBI" id="CHEBI:16567"/>
        <label>1</label>
    </ligand>
</feature>
<feature type="binding site" evidence="9">
    <location>
        <position position="89"/>
    </location>
    <ligand>
        <name>5-phospho-alpha-D-ribose 1-diphosphate</name>
        <dbReference type="ChEBI" id="CHEBI:58017"/>
    </ligand>
</feature>
<feature type="domain" description="Glycosyl transferase family 3 N-terminal" evidence="11">
    <location>
        <begin position="5"/>
        <end position="66"/>
    </location>
</feature>
<keyword evidence="2 9" id="KW-0028">Amino-acid biosynthesis</keyword>
<dbReference type="Pfam" id="PF00591">
    <property type="entry name" value="Glycos_transf_3"/>
    <property type="match status" value="1"/>
</dbReference>
<dbReference type="Gene3D" id="1.20.970.10">
    <property type="entry name" value="Transferase, Pyrimidine Nucleoside Phosphorylase, Chain C"/>
    <property type="match status" value="1"/>
</dbReference>
<dbReference type="FunFam" id="3.40.1030.10:FF:000002">
    <property type="entry name" value="Anthranilate phosphoribosyltransferase"/>
    <property type="match status" value="1"/>
</dbReference>
<keyword evidence="13" id="KW-1185">Reference proteome</keyword>
<feature type="domain" description="Glycosyl transferase family 3" evidence="10">
    <location>
        <begin position="74"/>
        <end position="321"/>
    </location>
</feature>
<evidence type="ECO:0000256" key="4">
    <source>
        <dbReference type="ARBA" id="ARBA00022679"/>
    </source>
</evidence>
<keyword evidence="3 9" id="KW-0328">Glycosyltransferase</keyword>
<dbReference type="InterPro" id="IPR035902">
    <property type="entry name" value="Nuc_phospho_transferase"/>
</dbReference>
<keyword evidence="9" id="KW-0460">Magnesium</keyword>
<dbReference type="AlphaFoldDB" id="A0A1G5JRM3"/>
<comment type="similarity">
    <text evidence="8">In the C-terminal section; belongs to the anthranilate phosphoribosyltransferase family.</text>
</comment>
<dbReference type="EC" id="2.4.2.18" evidence="9"/>
<comment type="function">
    <text evidence="9">Catalyzes the transfer of the phosphoribosyl group of 5-phosphorylribose-1-pyrophosphate (PRPP) to anthranilate to yield N-(5'-phosphoribosyl)-anthranilate (PRA).</text>
</comment>
<evidence type="ECO:0000313" key="13">
    <source>
        <dbReference type="Proteomes" id="UP000198636"/>
    </source>
</evidence>
<dbReference type="GO" id="GO:0000287">
    <property type="term" value="F:magnesium ion binding"/>
    <property type="evidence" value="ECO:0007669"/>
    <property type="project" value="UniProtKB-UniRule"/>
</dbReference>
<dbReference type="OrthoDB" id="9806430at2"/>
<dbReference type="Gene3D" id="3.40.1030.10">
    <property type="entry name" value="Nucleoside phosphorylase/phosphoribosyltransferase catalytic domain"/>
    <property type="match status" value="1"/>
</dbReference>
<dbReference type="InterPro" id="IPR036320">
    <property type="entry name" value="Glycosyl_Trfase_fam3_N_dom_sf"/>
</dbReference>